<protein>
    <submittedName>
        <fullName evidence="3">3-hydroxypropionyl-coenzyme A dehydratase</fullName>
        <ecNumber evidence="3">4.2.1.116</ecNumber>
    </submittedName>
</protein>
<evidence type="ECO:0000256" key="1">
    <source>
        <dbReference type="ARBA" id="ARBA00005254"/>
    </source>
</evidence>
<evidence type="ECO:0000256" key="2">
    <source>
        <dbReference type="ARBA" id="ARBA00023239"/>
    </source>
</evidence>
<comment type="similarity">
    <text evidence="1">Belongs to the enoyl-CoA hydratase/isomerase family.</text>
</comment>
<dbReference type="GO" id="GO:0006635">
    <property type="term" value="P:fatty acid beta-oxidation"/>
    <property type="evidence" value="ECO:0007669"/>
    <property type="project" value="TreeGrafter"/>
</dbReference>
<dbReference type="FunFam" id="1.10.12.10:FF:000001">
    <property type="entry name" value="Probable enoyl-CoA hydratase, mitochondrial"/>
    <property type="match status" value="1"/>
</dbReference>
<dbReference type="PANTHER" id="PTHR11941">
    <property type="entry name" value="ENOYL-COA HYDRATASE-RELATED"/>
    <property type="match status" value="1"/>
</dbReference>
<keyword evidence="2 3" id="KW-0456">Lyase</keyword>
<accession>A0A1K0JS59</accession>
<dbReference type="SUPFAM" id="SSF52096">
    <property type="entry name" value="ClpP/crotonase"/>
    <property type="match status" value="1"/>
</dbReference>
<evidence type="ECO:0000313" key="3">
    <source>
        <dbReference type="EMBL" id="SCU82360.1"/>
    </source>
</evidence>
<reference evidence="3" key="1">
    <citation type="submission" date="2016-09" db="EMBL/GenBank/DDBJ databases">
        <authorList>
            <person name="Capua I."/>
            <person name="De Benedictis P."/>
            <person name="Joannis T."/>
            <person name="Lombin L.H."/>
            <person name="Cattoli G."/>
        </authorList>
    </citation>
    <scope>NUCLEOTIDE SEQUENCE</scope>
    <source>
        <strain evidence="3">B9</strain>
    </source>
</reference>
<gene>
    <name evidence="3" type="ORF">CNECB9_4140011</name>
</gene>
<dbReference type="EMBL" id="FMSH01000351">
    <property type="protein sequence ID" value="SCU82360.1"/>
    <property type="molecule type" value="Genomic_DNA"/>
</dbReference>
<dbReference type="EC" id="4.2.1.116" evidence="3"/>
<dbReference type="InterPro" id="IPR029045">
    <property type="entry name" value="ClpP/crotonase-like_dom_sf"/>
</dbReference>
<dbReference type="RefSeq" id="WP_340527397.1">
    <property type="nucleotide sequence ID" value="NZ_FMSH01000351.1"/>
</dbReference>
<dbReference type="AlphaFoldDB" id="A0A1K0JS59"/>
<dbReference type="CDD" id="cd06558">
    <property type="entry name" value="crotonase-like"/>
    <property type="match status" value="1"/>
</dbReference>
<dbReference type="Gene3D" id="3.90.226.10">
    <property type="entry name" value="2-enoyl-CoA Hydratase, Chain A, domain 1"/>
    <property type="match status" value="1"/>
</dbReference>
<organism evidence="3">
    <name type="scientific">Cupriavidus necator</name>
    <name type="common">Alcaligenes eutrophus</name>
    <name type="synonym">Ralstonia eutropha</name>
    <dbReference type="NCBI Taxonomy" id="106590"/>
    <lineage>
        <taxon>Bacteria</taxon>
        <taxon>Pseudomonadati</taxon>
        <taxon>Pseudomonadota</taxon>
        <taxon>Betaproteobacteria</taxon>
        <taxon>Burkholderiales</taxon>
        <taxon>Burkholderiaceae</taxon>
        <taxon>Cupriavidus</taxon>
    </lineage>
</organism>
<proteinExistence type="inferred from homology"/>
<dbReference type="Pfam" id="PF00378">
    <property type="entry name" value="ECH_1"/>
    <property type="match status" value="1"/>
</dbReference>
<sequence length="256" mass="27364">MAIDIKYAGPYAALTLNRPDALNALQFTMIEALSCALDQVAASDARALIVTGAGPKAFCAGADIKELMDRDLMAQRLGAQLGQRTFAKLAALRIPSVAVLHGYAFGGGLELAMACTFRIATIKARMGLPEIKLGLIPGYGGTQRLPRLVGEARATELVMSGRTVDAIEAERWGLVNRVVPEGEPEELGKTFMADFVGYSRCASLFAREAVSRGMATTLDEGLDIEADLSTLAYQTADAAEGMRAFLQKRTPEFKDA</sequence>
<dbReference type="Gene3D" id="1.10.12.10">
    <property type="entry name" value="Lyase 2-enoyl-coa Hydratase, Chain A, domain 2"/>
    <property type="match status" value="1"/>
</dbReference>
<dbReference type="InterPro" id="IPR014748">
    <property type="entry name" value="Enoyl-CoA_hydra_C"/>
</dbReference>
<dbReference type="FunFam" id="3.90.226.10:FF:000009">
    <property type="entry name" value="Carnitinyl-CoA dehydratase"/>
    <property type="match status" value="1"/>
</dbReference>
<dbReference type="GO" id="GO:0043956">
    <property type="term" value="F:3-hydroxypropionyl-CoA dehydratase activity"/>
    <property type="evidence" value="ECO:0007669"/>
    <property type="project" value="UniProtKB-EC"/>
</dbReference>
<name>A0A1K0JS59_CUPNE</name>
<dbReference type="InterPro" id="IPR001753">
    <property type="entry name" value="Enoyl-CoA_hydra/iso"/>
</dbReference>
<dbReference type="PANTHER" id="PTHR11941:SF54">
    <property type="entry name" value="ENOYL-COA HYDRATASE, MITOCHONDRIAL"/>
    <property type="match status" value="1"/>
</dbReference>